<protein>
    <submittedName>
        <fullName evidence="8">Cytochrome P450</fullName>
    </submittedName>
</protein>
<dbReference type="CDD" id="cd11029">
    <property type="entry name" value="CYP107-like"/>
    <property type="match status" value="1"/>
</dbReference>
<dbReference type="Gene3D" id="1.10.630.10">
    <property type="entry name" value="Cytochrome P450"/>
    <property type="match status" value="1"/>
</dbReference>
<organism evidence="8 9">
    <name type="scientific">Embleya hyalina</name>
    <dbReference type="NCBI Taxonomy" id="516124"/>
    <lineage>
        <taxon>Bacteria</taxon>
        <taxon>Bacillati</taxon>
        <taxon>Actinomycetota</taxon>
        <taxon>Actinomycetes</taxon>
        <taxon>Kitasatosporales</taxon>
        <taxon>Streptomycetaceae</taxon>
        <taxon>Embleya</taxon>
    </lineage>
</organism>
<dbReference type="Proteomes" id="UP000286931">
    <property type="component" value="Unassembled WGS sequence"/>
</dbReference>
<keyword evidence="6 7" id="KW-0503">Monooxygenase</keyword>
<dbReference type="EMBL" id="BIFH01000032">
    <property type="protein sequence ID" value="GCD99385.1"/>
    <property type="molecule type" value="Genomic_DNA"/>
</dbReference>
<dbReference type="GO" id="GO:0004497">
    <property type="term" value="F:monooxygenase activity"/>
    <property type="evidence" value="ECO:0007669"/>
    <property type="project" value="UniProtKB-KW"/>
</dbReference>
<evidence type="ECO:0000256" key="6">
    <source>
        <dbReference type="ARBA" id="ARBA00023033"/>
    </source>
</evidence>
<evidence type="ECO:0000256" key="5">
    <source>
        <dbReference type="ARBA" id="ARBA00023004"/>
    </source>
</evidence>
<keyword evidence="5 7" id="KW-0408">Iron</keyword>
<name>A0A401YY04_9ACTN</name>
<sequence>MLSPIEKRFPVDVARAMAHDPHGVFARMREAGPVHTIVAPDGSPAWLVTRHADVQAALGDPRFSLDKSRAKPGGYKGFELPPALDANLLNMDPPDHTRLRRLAGRAFTARHTANLRPELERAAAALADDLAARERVDLARDFATPFAVGAISELLGVPAESRTDFRTWTNAVLGADATREGIRSTVREMYAFFVALLAAKRANPGPDLLSALIAARDADDRLSEDELTSLAFLLLFAGYENSANLMAGALYAMVDDEVLRDALRADPEAVPTLVEEVARHMSPALLAIRRFPLEDLELGGVTIPAGDTVFLSIAAANRDPRRYPHADRIRLDRPDPARHLSFGQGIHYCIGAPLARLEGEIAVRTVLTRFPKVRRHGPISWQPSVRVRGLSSLPVELGG</sequence>
<comment type="caution">
    <text evidence="8">The sequence shown here is derived from an EMBL/GenBank/DDBJ whole genome shotgun (WGS) entry which is preliminary data.</text>
</comment>
<dbReference type="GO" id="GO:0020037">
    <property type="term" value="F:heme binding"/>
    <property type="evidence" value="ECO:0007669"/>
    <property type="project" value="InterPro"/>
</dbReference>
<comment type="similarity">
    <text evidence="1 7">Belongs to the cytochrome P450 family.</text>
</comment>
<keyword evidence="4 7" id="KW-0560">Oxidoreductase</keyword>
<dbReference type="FunFam" id="1.10.630.10:FF:000018">
    <property type="entry name" value="Cytochrome P450 monooxygenase"/>
    <property type="match status" value="1"/>
</dbReference>
<evidence type="ECO:0000256" key="7">
    <source>
        <dbReference type="RuleBase" id="RU000461"/>
    </source>
</evidence>
<dbReference type="PROSITE" id="PS00086">
    <property type="entry name" value="CYTOCHROME_P450"/>
    <property type="match status" value="1"/>
</dbReference>
<dbReference type="PANTHER" id="PTHR46696:SF1">
    <property type="entry name" value="CYTOCHROME P450 YJIB-RELATED"/>
    <property type="match status" value="1"/>
</dbReference>
<dbReference type="InterPro" id="IPR017972">
    <property type="entry name" value="Cyt_P450_CS"/>
</dbReference>
<dbReference type="InterPro" id="IPR036396">
    <property type="entry name" value="Cyt_P450_sf"/>
</dbReference>
<keyword evidence="3 7" id="KW-0479">Metal-binding</keyword>
<reference evidence="8 9" key="1">
    <citation type="submission" date="2018-12" db="EMBL/GenBank/DDBJ databases">
        <title>Draft genome sequence of Embleya hyalina NBRC 13850T.</title>
        <authorList>
            <person name="Komaki H."/>
            <person name="Hosoyama A."/>
            <person name="Kimura A."/>
            <person name="Ichikawa N."/>
            <person name="Tamura T."/>
        </authorList>
    </citation>
    <scope>NUCLEOTIDE SEQUENCE [LARGE SCALE GENOMIC DNA]</scope>
    <source>
        <strain evidence="8 9">NBRC 13850</strain>
    </source>
</reference>
<dbReference type="PANTHER" id="PTHR46696">
    <property type="entry name" value="P450, PUTATIVE (EUROFUNG)-RELATED"/>
    <property type="match status" value="1"/>
</dbReference>
<evidence type="ECO:0000313" key="8">
    <source>
        <dbReference type="EMBL" id="GCD99385.1"/>
    </source>
</evidence>
<accession>A0A401YY04</accession>
<dbReference type="InterPro" id="IPR002397">
    <property type="entry name" value="Cyt_P450_B"/>
</dbReference>
<dbReference type="PRINTS" id="PR00359">
    <property type="entry name" value="BP450"/>
</dbReference>
<dbReference type="SUPFAM" id="SSF48264">
    <property type="entry name" value="Cytochrome P450"/>
    <property type="match status" value="1"/>
</dbReference>
<evidence type="ECO:0000256" key="2">
    <source>
        <dbReference type="ARBA" id="ARBA00022617"/>
    </source>
</evidence>
<gene>
    <name evidence="8" type="ORF">EHYA_07105</name>
</gene>
<evidence type="ECO:0000313" key="9">
    <source>
        <dbReference type="Proteomes" id="UP000286931"/>
    </source>
</evidence>
<dbReference type="GO" id="GO:0016705">
    <property type="term" value="F:oxidoreductase activity, acting on paired donors, with incorporation or reduction of molecular oxygen"/>
    <property type="evidence" value="ECO:0007669"/>
    <property type="project" value="InterPro"/>
</dbReference>
<evidence type="ECO:0000256" key="1">
    <source>
        <dbReference type="ARBA" id="ARBA00010617"/>
    </source>
</evidence>
<keyword evidence="9" id="KW-1185">Reference proteome</keyword>
<dbReference type="Pfam" id="PF00067">
    <property type="entry name" value="p450"/>
    <property type="match status" value="1"/>
</dbReference>
<evidence type="ECO:0000256" key="3">
    <source>
        <dbReference type="ARBA" id="ARBA00022723"/>
    </source>
</evidence>
<dbReference type="GO" id="GO:0005506">
    <property type="term" value="F:iron ion binding"/>
    <property type="evidence" value="ECO:0007669"/>
    <property type="project" value="InterPro"/>
</dbReference>
<dbReference type="InterPro" id="IPR001128">
    <property type="entry name" value="Cyt_P450"/>
</dbReference>
<dbReference type="AlphaFoldDB" id="A0A401YY04"/>
<keyword evidence="2 7" id="KW-0349">Heme</keyword>
<evidence type="ECO:0000256" key="4">
    <source>
        <dbReference type="ARBA" id="ARBA00023002"/>
    </source>
</evidence>
<proteinExistence type="inferred from homology"/>